<evidence type="ECO:0000256" key="8">
    <source>
        <dbReference type="PIRNR" id="PIRNR006630"/>
    </source>
</evidence>
<feature type="binding site" evidence="7">
    <location>
        <position position="186"/>
    </location>
    <ligand>
        <name>L-glutamine</name>
        <dbReference type="ChEBI" id="CHEBI:58359"/>
    </ligand>
</feature>
<dbReference type="Gene3D" id="3.60.110.10">
    <property type="entry name" value="Carbon-nitrogen hydrolase"/>
    <property type="match status" value="1"/>
</dbReference>
<dbReference type="GO" id="GO:0000257">
    <property type="term" value="F:nitrilase activity"/>
    <property type="evidence" value="ECO:0007669"/>
    <property type="project" value="UniProtKB-ARBA"/>
</dbReference>
<dbReference type="FunFam" id="3.40.50.620:FF:000106">
    <property type="entry name" value="Glutamine-dependent NAD(+) synthetase"/>
    <property type="match status" value="1"/>
</dbReference>
<gene>
    <name evidence="7" type="primary">nadE</name>
    <name evidence="12" type="ORF">AU468_07185</name>
</gene>
<feature type="active site" description="Nucleophile; for glutaminase activity" evidence="7">
    <location>
        <position position="149"/>
    </location>
</feature>
<dbReference type="EC" id="6.3.5.1" evidence="7 8"/>
<feature type="binding site" evidence="7">
    <location>
        <position position="410"/>
    </location>
    <ligand>
        <name>ATP</name>
        <dbReference type="ChEBI" id="CHEBI:30616"/>
    </ligand>
</feature>
<comment type="catalytic activity">
    <reaction evidence="7 8">
        <text>deamido-NAD(+) + L-glutamine + ATP + H2O = L-glutamate + AMP + diphosphate + NAD(+) + H(+)</text>
        <dbReference type="Rhea" id="RHEA:24384"/>
        <dbReference type="ChEBI" id="CHEBI:15377"/>
        <dbReference type="ChEBI" id="CHEBI:15378"/>
        <dbReference type="ChEBI" id="CHEBI:29985"/>
        <dbReference type="ChEBI" id="CHEBI:30616"/>
        <dbReference type="ChEBI" id="CHEBI:33019"/>
        <dbReference type="ChEBI" id="CHEBI:57540"/>
        <dbReference type="ChEBI" id="CHEBI:58359"/>
        <dbReference type="ChEBI" id="CHEBI:58437"/>
        <dbReference type="ChEBI" id="CHEBI:456215"/>
        <dbReference type="EC" id="6.3.5.1"/>
    </reaction>
</comment>
<dbReference type="GO" id="GO:0003952">
    <property type="term" value="F:NAD+ synthase (glutamine-hydrolyzing) activity"/>
    <property type="evidence" value="ECO:0007669"/>
    <property type="project" value="UniProtKB-UniRule"/>
</dbReference>
<feature type="active site" description="Proton acceptor; for glutaminase activity" evidence="7">
    <location>
        <position position="41"/>
    </location>
</feature>
<proteinExistence type="inferred from homology"/>
<dbReference type="InterPro" id="IPR014445">
    <property type="entry name" value="Gln-dep_NAD_synthase"/>
</dbReference>
<dbReference type="HAMAP" id="MF_02090">
    <property type="entry name" value="NadE_glutamine_dep"/>
    <property type="match status" value="1"/>
</dbReference>
<dbReference type="UniPathway" id="UPA00253">
    <property type="reaction ID" value="UER00334"/>
</dbReference>
<keyword evidence="4 7" id="KW-0547">Nucleotide-binding</keyword>
<keyword evidence="6 7" id="KW-0520">NAD</keyword>
<evidence type="ECO:0000256" key="9">
    <source>
        <dbReference type="PROSITE-ProRule" id="PRU10139"/>
    </source>
</evidence>
<comment type="caution">
    <text evidence="12">The sequence shown here is derived from an EMBL/GenBank/DDBJ whole genome shotgun (WGS) entry which is preliminary data.</text>
</comment>
<dbReference type="NCBIfam" id="NF010588">
    <property type="entry name" value="PRK13981.1"/>
    <property type="match status" value="1"/>
</dbReference>
<evidence type="ECO:0000256" key="1">
    <source>
        <dbReference type="ARBA" id="ARBA00005188"/>
    </source>
</evidence>
<dbReference type="InterPro" id="IPR022310">
    <property type="entry name" value="NAD/GMP_synthase"/>
</dbReference>
<dbReference type="InterPro" id="IPR003010">
    <property type="entry name" value="C-N_Hydrolase"/>
</dbReference>
<evidence type="ECO:0000256" key="2">
    <source>
        <dbReference type="ARBA" id="ARBA00007145"/>
    </source>
</evidence>
<dbReference type="EMBL" id="LPWH01000063">
    <property type="protein sequence ID" value="POR02029.1"/>
    <property type="molecule type" value="Genomic_DNA"/>
</dbReference>
<dbReference type="CDD" id="cd00553">
    <property type="entry name" value="NAD_synthase"/>
    <property type="match status" value="1"/>
</dbReference>
<dbReference type="SUPFAM" id="SSF56317">
    <property type="entry name" value="Carbon-nitrogen hydrolase"/>
    <property type="match status" value="1"/>
</dbReference>
<evidence type="ECO:0000256" key="7">
    <source>
        <dbReference type="HAMAP-Rule" id="MF_02090"/>
    </source>
</evidence>
<feature type="binding site" evidence="7">
    <location>
        <position position="119"/>
    </location>
    <ligand>
        <name>L-glutamine</name>
        <dbReference type="ChEBI" id="CHEBI:58359"/>
    </ligand>
</feature>
<feature type="binding site" evidence="7">
    <location>
        <position position="415"/>
    </location>
    <ligand>
        <name>deamido-NAD(+)</name>
        <dbReference type="ChEBI" id="CHEBI:58437"/>
        <note>ligand shared between two neighboring subunits</note>
    </ligand>
</feature>
<dbReference type="GO" id="GO:0004359">
    <property type="term" value="F:glutaminase activity"/>
    <property type="evidence" value="ECO:0007669"/>
    <property type="project" value="InterPro"/>
</dbReference>
<dbReference type="GO" id="GO:0009435">
    <property type="term" value="P:NAD+ biosynthetic process"/>
    <property type="evidence" value="ECO:0007669"/>
    <property type="project" value="UniProtKB-UniRule"/>
</dbReference>
<dbReference type="Pfam" id="PF00795">
    <property type="entry name" value="CN_hydrolase"/>
    <property type="match status" value="1"/>
</dbReference>
<feature type="active site" description="For glutaminase activity" evidence="7">
    <location>
        <position position="113"/>
    </location>
</feature>
<feature type="binding site" evidence="7">
    <location>
        <position position="192"/>
    </location>
    <ligand>
        <name>L-glutamine</name>
        <dbReference type="ChEBI" id="CHEBI:58359"/>
    </ligand>
</feature>
<dbReference type="RefSeq" id="WP_103680122.1">
    <property type="nucleotide sequence ID" value="NZ_LPWH01000063.1"/>
</dbReference>
<dbReference type="Gene3D" id="3.40.50.620">
    <property type="entry name" value="HUPs"/>
    <property type="match status" value="1"/>
</dbReference>
<evidence type="ECO:0000256" key="5">
    <source>
        <dbReference type="ARBA" id="ARBA00022840"/>
    </source>
</evidence>
<accession>A0A2S4JR67</accession>
<dbReference type="PANTHER" id="PTHR23090">
    <property type="entry name" value="NH 3 /GLUTAMINE-DEPENDENT NAD + SYNTHETASE"/>
    <property type="match status" value="1"/>
</dbReference>
<dbReference type="InterPro" id="IPR000132">
    <property type="entry name" value="Nitrilase/CN_hydratase_CS"/>
</dbReference>
<evidence type="ECO:0000259" key="11">
    <source>
        <dbReference type="PROSITE" id="PS50263"/>
    </source>
</evidence>
<dbReference type="PIRSF" id="PIRSF006630">
    <property type="entry name" value="NADS_GAT"/>
    <property type="match status" value="1"/>
</dbReference>
<dbReference type="GO" id="GO:0005737">
    <property type="term" value="C:cytoplasm"/>
    <property type="evidence" value="ECO:0007669"/>
    <property type="project" value="InterPro"/>
</dbReference>
<feature type="binding site" evidence="7">
    <location>
        <position position="386"/>
    </location>
    <ligand>
        <name>deamido-NAD(+)</name>
        <dbReference type="ChEBI" id="CHEBI:58437"/>
        <note>ligand shared between two neighboring subunits</note>
    </ligand>
</feature>
<dbReference type="PANTHER" id="PTHR23090:SF9">
    <property type="entry name" value="GLUTAMINE-DEPENDENT NAD(+) SYNTHETASE"/>
    <property type="match status" value="1"/>
</dbReference>
<name>A0A2S4JR67_9SPIO</name>
<comment type="pathway">
    <text evidence="1 7 8">Cofactor biosynthesis; NAD(+) biosynthesis; NAD(+) from deamido-NAD(+) (L-Gln route): step 1/1.</text>
</comment>
<feature type="active site" description="Proton acceptor" evidence="9">
    <location>
        <position position="41"/>
    </location>
</feature>
<dbReference type="GO" id="GO:0005524">
    <property type="term" value="F:ATP binding"/>
    <property type="evidence" value="ECO:0007669"/>
    <property type="project" value="UniProtKB-UniRule"/>
</dbReference>
<comment type="function">
    <text evidence="7">Catalyzes the ATP-dependent amidation of deamido-NAD to form NAD. Uses L-glutamine as a nitrogen source.</text>
</comment>
<evidence type="ECO:0000256" key="10">
    <source>
        <dbReference type="RuleBase" id="RU003811"/>
    </source>
</evidence>
<dbReference type="CDD" id="cd07570">
    <property type="entry name" value="GAT_Gln-NAD-synth"/>
    <property type="match status" value="1"/>
</dbReference>
<keyword evidence="3 7" id="KW-0436">Ligase</keyword>
<dbReference type="GO" id="GO:0008795">
    <property type="term" value="F:NAD+ synthase activity"/>
    <property type="evidence" value="ECO:0007669"/>
    <property type="project" value="UniProtKB-UniRule"/>
</dbReference>
<comment type="similarity">
    <text evidence="10">Belongs to the NAD synthetase family.</text>
</comment>
<feature type="domain" description="CN hydrolase" evidence="11">
    <location>
        <begin position="1"/>
        <end position="256"/>
    </location>
</feature>
<dbReference type="Pfam" id="PF02540">
    <property type="entry name" value="NAD_synthase"/>
    <property type="match status" value="1"/>
</dbReference>
<comment type="caution">
    <text evidence="7">Lacks conserved residue(s) required for the propagation of feature annotation.</text>
</comment>
<comment type="similarity">
    <text evidence="2 7 8">In the C-terminal section; belongs to the NAD synthetase family.</text>
</comment>
<dbReference type="OrthoDB" id="9803818at2"/>
<dbReference type="InterPro" id="IPR036526">
    <property type="entry name" value="C-N_Hydrolase_sf"/>
</dbReference>
<dbReference type="AlphaFoldDB" id="A0A2S4JR67"/>
<evidence type="ECO:0000313" key="12">
    <source>
        <dbReference type="EMBL" id="POR02029.1"/>
    </source>
</evidence>
<evidence type="ECO:0000256" key="3">
    <source>
        <dbReference type="ARBA" id="ARBA00022598"/>
    </source>
</evidence>
<dbReference type="PROSITE" id="PS00920">
    <property type="entry name" value="NITRIL_CHT_1"/>
    <property type="match status" value="1"/>
</dbReference>
<organism evidence="12 13">
    <name type="scientific">Alkalispirochaeta sphaeroplastigenens</name>
    <dbReference type="NCBI Taxonomy" id="1187066"/>
    <lineage>
        <taxon>Bacteria</taxon>
        <taxon>Pseudomonadati</taxon>
        <taxon>Spirochaetota</taxon>
        <taxon>Spirochaetia</taxon>
        <taxon>Spirochaetales</taxon>
        <taxon>Spirochaetaceae</taxon>
        <taxon>Alkalispirochaeta</taxon>
    </lineage>
</organism>
<dbReference type="InterPro" id="IPR003694">
    <property type="entry name" value="NAD_synthase"/>
</dbReference>
<dbReference type="InterPro" id="IPR014729">
    <property type="entry name" value="Rossmann-like_a/b/a_fold"/>
</dbReference>
<dbReference type="NCBIfam" id="TIGR00552">
    <property type="entry name" value="nadE"/>
    <property type="match status" value="1"/>
</dbReference>
<protein>
    <recommendedName>
        <fullName evidence="7 8">Glutamine-dependent NAD(+) synthetase</fullName>
        <ecNumber evidence="7 8">6.3.5.1</ecNumber>
    </recommendedName>
    <alternativeName>
        <fullName evidence="7 8">NAD(+) synthase [glutamine-hydrolyzing]</fullName>
    </alternativeName>
</protein>
<dbReference type="Proteomes" id="UP000237350">
    <property type="component" value="Unassembled WGS sequence"/>
</dbReference>
<evidence type="ECO:0000256" key="4">
    <source>
        <dbReference type="ARBA" id="ARBA00022741"/>
    </source>
</evidence>
<evidence type="ECO:0000313" key="13">
    <source>
        <dbReference type="Proteomes" id="UP000237350"/>
    </source>
</evidence>
<keyword evidence="5 7" id="KW-0067">ATP-binding</keyword>
<evidence type="ECO:0000256" key="6">
    <source>
        <dbReference type="ARBA" id="ARBA00023027"/>
    </source>
</evidence>
<dbReference type="SUPFAM" id="SSF52402">
    <property type="entry name" value="Adenine nucleotide alpha hydrolases-like"/>
    <property type="match status" value="1"/>
</dbReference>
<feature type="binding site" evidence="7">
    <location>
        <position position="525"/>
    </location>
    <ligand>
        <name>deamido-NAD(+)</name>
        <dbReference type="ChEBI" id="CHEBI:58437"/>
        <note>ligand shared between two neighboring subunits</note>
    </ligand>
</feature>
<dbReference type="PROSITE" id="PS50263">
    <property type="entry name" value="CN_HYDROLASE"/>
    <property type="match status" value="1"/>
</dbReference>
<feature type="binding site" evidence="7">
    <location>
        <begin position="303"/>
        <end position="310"/>
    </location>
    <ligand>
        <name>ATP</name>
        <dbReference type="ChEBI" id="CHEBI:30616"/>
    </ligand>
</feature>
<keyword evidence="13" id="KW-1185">Reference proteome</keyword>
<reference evidence="13" key="1">
    <citation type="submission" date="2015-12" db="EMBL/GenBank/DDBJ databases">
        <authorList>
            <person name="Lodha T.D."/>
            <person name="Chintalapati S."/>
            <person name="Chintalapati V.R."/>
            <person name="Sravanthi T."/>
        </authorList>
    </citation>
    <scope>NUCLEOTIDE SEQUENCE [LARGE SCALE GENOMIC DNA]</scope>
    <source>
        <strain evidence="13">JC133</strain>
    </source>
</reference>
<sequence>MKIAIGQINSTIGDFSGNQARILEASLAAQNQGARVIVFPELSLCGYPPMDLLDHATFIEENNRALRQLQQDLPREIAVVVGLVEWKSGSPGTTIQNTAVVIHQGQVVFRQAKRLLPTYDVFDEARYFEPAESSGIWTFEGHRLGIAICEDLWAGTEPAPGIRYRRNPVRDLLDQGATVLLSPAASPFYKGKASFRRDLAEQIGRQAEIPLIYVNAAGGNDSLIFDGGSFATRGAGEVLAESSRFREDLTLVDLEAPRKPPGAVGAPRTHLAQLHELEELQEALVLGLRDYLAKTGFSRVHLGLSGGIDSAVVAVLAVKALGAERVTGFLMPSRYSSPGSITDAEALADALGIERDTLPIDPLYQAVTASLQEQFAGTSPGLAEENIQARLRGLLMMSWSNKFGSLTLTTGNKSELAVGYCTLYGDMAGALAVLGDVLKTEVFALARYINREKEIIPENTILKPPSAELRPDQTDQDSLPPYPVLDGILEEYLLENRTFQEIVTRGYDPATVEHVLNLVARSEYKRRQAPPVLKVSRRAFGTGRRIPVARHVYESSR</sequence>